<reference evidence="2 3" key="1">
    <citation type="submission" date="2006-12" db="EMBL/GenBank/DDBJ databases">
        <title>Complete sequence of Acidovorax avenae subsp. citrulli AAC00-1.</title>
        <authorList>
            <consortium name="US DOE Joint Genome Institute"/>
            <person name="Copeland A."/>
            <person name="Lucas S."/>
            <person name="Lapidus A."/>
            <person name="Barry K."/>
            <person name="Detter J.C."/>
            <person name="Glavina del Rio T."/>
            <person name="Dalin E."/>
            <person name="Tice H."/>
            <person name="Pitluck S."/>
            <person name="Kiss H."/>
            <person name="Brettin T."/>
            <person name="Bruce D."/>
            <person name="Han C."/>
            <person name="Tapia R."/>
            <person name="Gilna P."/>
            <person name="Schmutz J."/>
            <person name="Larimer F."/>
            <person name="Land M."/>
            <person name="Hauser L."/>
            <person name="Kyrpides N."/>
            <person name="Kim E."/>
            <person name="Stahl D."/>
            <person name="Richardson P."/>
        </authorList>
    </citation>
    <scope>NUCLEOTIDE SEQUENCE [LARGE SCALE GENOMIC DNA]</scope>
    <source>
        <strain evidence="2 3">AAC00-1</strain>
    </source>
</reference>
<dbReference type="Proteomes" id="UP000002596">
    <property type="component" value="Chromosome"/>
</dbReference>
<protein>
    <submittedName>
        <fullName evidence="2">Uncharacterized protein</fullName>
    </submittedName>
</protein>
<dbReference type="STRING" id="397945.Aave_1715"/>
<dbReference type="KEGG" id="aav:Aave_1715"/>
<dbReference type="OrthoDB" id="8821291at2"/>
<dbReference type="EMBL" id="CP000512">
    <property type="protein sequence ID" value="ABM32302.1"/>
    <property type="molecule type" value="Genomic_DNA"/>
</dbReference>
<evidence type="ECO:0000256" key="1">
    <source>
        <dbReference type="SAM" id="Coils"/>
    </source>
</evidence>
<evidence type="ECO:0000313" key="2">
    <source>
        <dbReference type="EMBL" id="ABM32302.1"/>
    </source>
</evidence>
<keyword evidence="1" id="KW-0175">Coiled coil</keyword>
<dbReference type="AlphaFoldDB" id="A1TMW4"/>
<organism evidence="2 3">
    <name type="scientific">Paracidovorax citrulli (strain AAC00-1)</name>
    <name type="common">Acidovorax citrulli</name>
    <dbReference type="NCBI Taxonomy" id="397945"/>
    <lineage>
        <taxon>Bacteria</taxon>
        <taxon>Pseudomonadati</taxon>
        <taxon>Pseudomonadota</taxon>
        <taxon>Betaproteobacteria</taxon>
        <taxon>Burkholderiales</taxon>
        <taxon>Comamonadaceae</taxon>
        <taxon>Paracidovorax</taxon>
    </lineage>
</organism>
<feature type="coiled-coil region" evidence="1">
    <location>
        <begin position="388"/>
        <end position="415"/>
    </location>
</feature>
<sequence length="637" mass="68574">MGEATGAFAEAYDAAKQIRDTVLERQGSAIERAVKAQDAARQTIEEMGKFTPALLMSGSAPDVPDLQASVTGNLELPDLGRDSFGVVTPVNRSDVGVGAIAPVQQIEVEGFNPGFAAIQIPEAPDWRDYGAAPTAPAIREVVPPEAPRLEKPLLPSLDNIVIPHFDFPTLPEFTAQSPEFQGSHVSTVLQWREVPYKVTILEEELAQLRRMWAGGTGLPPAVEKALWERAASREDIAVSRDISAAATEFSSRGFTMPPGMMVNRIDAIRSEAMLRKQTLGRDVLIKVTDAQIENVRFACTQAIAAEQVLVGIWSAVAGRAFEAAKIQLDSELALLNAQIAIFNAKQSAYATEATVFRARLDAQLARIQVYRAELDGELAKGQVNEQRVRTYQAQVQALQLDLEIYKSQMQGAQLESEQQRTRLEIFKAEVQAHAELLQADKVRFDAYESRVKGETAKASLIDAQARAYSAYVSGQAAKADISIKNQAAEISQAQLRVQAFVANLDKDKTLIQQQSAAIQANAEAHRANTARYTAKVGAESAAIGLQLQAQEANMRTSIAAYEVEIRKYVADMEQMIRVASIQLEALKSASQAASTLAAGAMAGISLGSSVSGGSGVSASANYSESMQIPTPGSTTNG</sequence>
<dbReference type="HOGENOM" id="CLU_020350_0_0_4"/>
<accession>A1TMW4</accession>
<dbReference type="RefSeq" id="WP_011794850.1">
    <property type="nucleotide sequence ID" value="NC_008752.1"/>
</dbReference>
<evidence type="ECO:0000313" key="3">
    <source>
        <dbReference type="Proteomes" id="UP000002596"/>
    </source>
</evidence>
<proteinExistence type="predicted"/>
<name>A1TMW4_PARC0</name>
<dbReference type="eggNOG" id="ENOG50307UQ">
    <property type="taxonomic scope" value="Bacteria"/>
</dbReference>
<gene>
    <name evidence="2" type="ordered locus">Aave_1715</name>
</gene>